<feature type="transmembrane region" description="Helical" evidence="6">
    <location>
        <begin position="99"/>
        <end position="122"/>
    </location>
</feature>
<dbReference type="EMBL" id="JAACJS010000012">
    <property type="protein sequence ID" value="NCI50406.1"/>
    <property type="molecule type" value="Genomic_DNA"/>
</dbReference>
<dbReference type="InterPro" id="IPR037185">
    <property type="entry name" value="EmrE-like"/>
</dbReference>
<gene>
    <name evidence="8" type="ORF">GWC95_10770</name>
</gene>
<name>A0ABW9ZZT2_9BACT</name>
<evidence type="ECO:0000256" key="1">
    <source>
        <dbReference type="ARBA" id="ARBA00004651"/>
    </source>
</evidence>
<dbReference type="RefSeq" id="WP_161818704.1">
    <property type="nucleotide sequence ID" value="NZ_JAACJS010000012.1"/>
</dbReference>
<evidence type="ECO:0000256" key="6">
    <source>
        <dbReference type="SAM" id="Phobius"/>
    </source>
</evidence>
<dbReference type="Proteomes" id="UP000753802">
    <property type="component" value="Unassembled WGS sequence"/>
</dbReference>
<feature type="transmembrane region" description="Helical" evidence="6">
    <location>
        <begin position="129"/>
        <end position="150"/>
    </location>
</feature>
<dbReference type="InterPro" id="IPR000620">
    <property type="entry name" value="EamA_dom"/>
</dbReference>
<feature type="transmembrane region" description="Helical" evidence="6">
    <location>
        <begin position="221"/>
        <end position="242"/>
    </location>
</feature>
<evidence type="ECO:0000259" key="7">
    <source>
        <dbReference type="Pfam" id="PF00892"/>
    </source>
</evidence>
<reference evidence="8 9" key="1">
    <citation type="submission" date="2020-01" db="EMBL/GenBank/DDBJ databases">
        <title>Genome analysis.</title>
        <authorList>
            <person name="Wu S."/>
            <person name="Wang G."/>
        </authorList>
    </citation>
    <scope>NUCLEOTIDE SEQUENCE [LARGE SCALE GENOMIC DNA]</scope>
    <source>
        <strain evidence="8 9">SYL130</strain>
    </source>
</reference>
<feature type="transmembrane region" description="Helical" evidence="6">
    <location>
        <begin position="156"/>
        <end position="178"/>
    </location>
</feature>
<comment type="subcellular location">
    <subcellularLocation>
        <location evidence="1">Cell membrane</location>
        <topology evidence="1">Multi-pass membrane protein</topology>
    </subcellularLocation>
</comment>
<evidence type="ECO:0000256" key="5">
    <source>
        <dbReference type="ARBA" id="ARBA00023136"/>
    </source>
</evidence>
<evidence type="ECO:0000313" key="8">
    <source>
        <dbReference type="EMBL" id="NCI50406.1"/>
    </source>
</evidence>
<dbReference type="PANTHER" id="PTHR32322:SF18">
    <property type="entry name" value="S-ADENOSYLMETHIONINE_S-ADENOSYLHOMOCYSTEINE TRANSPORTER"/>
    <property type="match status" value="1"/>
</dbReference>
<evidence type="ECO:0000256" key="3">
    <source>
        <dbReference type="ARBA" id="ARBA00022692"/>
    </source>
</evidence>
<feature type="domain" description="EamA" evidence="7">
    <location>
        <begin position="160"/>
        <end position="296"/>
    </location>
</feature>
<dbReference type="InterPro" id="IPR050638">
    <property type="entry name" value="AA-Vitamin_Transporters"/>
</dbReference>
<feature type="transmembrane region" description="Helical" evidence="6">
    <location>
        <begin position="74"/>
        <end position="93"/>
    </location>
</feature>
<keyword evidence="4 6" id="KW-1133">Transmembrane helix</keyword>
<accession>A0ABW9ZZT2</accession>
<comment type="caution">
    <text evidence="8">The sequence shown here is derived from an EMBL/GenBank/DDBJ whole genome shotgun (WGS) entry which is preliminary data.</text>
</comment>
<dbReference type="SUPFAM" id="SSF103481">
    <property type="entry name" value="Multidrug resistance efflux transporter EmrE"/>
    <property type="match status" value="2"/>
</dbReference>
<proteinExistence type="predicted"/>
<feature type="transmembrane region" description="Helical" evidence="6">
    <location>
        <begin position="43"/>
        <end position="62"/>
    </location>
</feature>
<keyword evidence="2" id="KW-1003">Cell membrane</keyword>
<organism evidence="8 9">
    <name type="scientific">Sediminibacterium roseum</name>
    <dbReference type="NCBI Taxonomy" id="1978412"/>
    <lineage>
        <taxon>Bacteria</taxon>
        <taxon>Pseudomonadati</taxon>
        <taxon>Bacteroidota</taxon>
        <taxon>Chitinophagia</taxon>
        <taxon>Chitinophagales</taxon>
        <taxon>Chitinophagaceae</taxon>
        <taxon>Sediminibacterium</taxon>
    </lineage>
</organism>
<feature type="transmembrane region" description="Helical" evidence="6">
    <location>
        <begin position="12"/>
        <end position="31"/>
    </location>
</feature>
<evidence type="ECO:0000256" key="4">
    <source>
        <dbReference type="ARBA" id="ARBA00022989"/>
    </source>
</evidence>
<dbReference type="Pfam" id="PF00892">
    <property type="entry name" value="EamA"/>
    <property type="match status" value="2"/>
</dbReference>
<evidence type="ECO:0000256" key="2">
    <source>
        <dbReference type="ARBA" id="ARBA00022475"/>
    </source>
</evidence>
<feature type="transmembrane region" description="Helical" evidence="6">
    <location>
        <begin position="254"/>
        <end position="274"/>
    </location>
</feature>
<evidence type="ECO:0000313" key="9">
    <source>
        <dbReference type="Proteomes" id="UP000753802"/>
    </source>
</evidence>
<keyword evidence="3 6" id="KW-0812">Transmembrane</keyword>
<dbReference type="PANTHER" id="PTHR32322">
    <property type="entry name" value="INNER MEMBRANE TRANSPORTER"/>
    <property type="match status" value="1"/>
</dbReference>
<feature type="domain" description="EamA" evidence="7">
    <location>
        <begin position="10"/>
        <end position="145"/>
    </location>
</feature>
<keyword evidence="5 6" id="KW-0472">Membrane</keyword>
<sequence>MPATKNNTYTGILLAVLAVVIWSGNFIVSRGVTNYIGPVSLAFYRWLMATVIIAPFAWKKFVAERKTVSFNWKYLAWVSLTGIALFNTFVYIAGHYTTAINLALIGTTSSPIFATILAVIFLREKPGMFRIIGIVTCVGGILLLISKGSWQTLVNFHFSTGDLWVLAGAFAFAIYNVLVRKKPAQISSLNFLFVIFAMGAAMLFPFFLAEQAWGMPTQWSWQVLAVLLYLGAGTSVAAFLCWNIAIQKLGAGRTVLFGNLIPIFSTLEAVWLLGEEITRIHIIGGVVVIGGLALANTRPRPLPVVPEVMDIDR</sequence>
<feature type="transmembrane region" description="Helical" evidence="6">
    <location>
        <begin position="280"/>
        <end position="297"/>
    </location>
</feature>
<feature type="transmembrane region" description="Helical" evidence="6">
    <location>
        <begin position="190"/>
        <end position="209"/>
    </location>
</feature>
<keyword evidence="9" id="KW-1185">Reference proteome</keyword>
<protein>
    <submittedName>
        <fullName evidence="8">DMT family transporter</fullName>
    </submittedName>
</protein>